<organism evidence="2 3">
    <name type="scientific">Biomphalaria glabrata</name>
    <name type="common">Bloodfluke planorb</name>
    <name type="synonym">Freshwater snail</name>
    <dbReference type="NCBI Taxonomy" id="6526"/>
    <lineage>
        <taxon>Eukaryota</taxon>
        <taxon>Metazoa</taxon>
        <taxon>Spiralia</taxon>
        <taxon>Lophotrochozoa</taxon>
        <taxon>Mollusca</taxon>
        <taxon>Gastropoda</taxon>
        <taxon>Heterobranchia</taxon>
        <taxon>Euthyneura</taxon>
        <taxon>Panpulmonata</taxon>
        <taxon>Hygrophila</taxon>
        <taxon>Lymnaeoidea</taxon>
        <taxon>Planorbidae</taxon>
        <taxon>Biomphalaria</taxon>
    </lineage>
</organism>
<dbReference type="RefSeq" id="XP_055892922.1">
    <property type="nucleotide sequence ID" value="XM_056036947.1"/>
</dbReference>
<reference evidence="3" key="1">
    <citation type="submission" date="2025-08" db="UniProtKB">
        <authorList>
            <consortium name="RefSeq"/>
        </authorList>
    </citation>
    <scope>IDENTIFICATION</scope>
</reference>
<evidence type="ECO:0000256" key="1">
    <source>
        <dbReference type="SAM" id="SignalP"/>
    </source>
</evidence>
<accession>A0A9W3B0B9</accession>
<name>A0A9W3B0B9_BIOGL</name>
<keyword evidence="1" id="KW-0732">Signal</keyword>
<evidence type="ECO:0000313" key="2">
    <source>
        <dbReference type="Proteomes" id="UP001165740"/>
    </source>
</evidence>
<feature type="signal peptide" evidence="1">
    <location>
        <begin position="1"/>
        <end position="20"/>
    </location>
</feature>
<dbReference type="OrthoDB" id="6145680at2759"/>
<gene>
    <name evidence="3" type="primary">LOC106073187</name>
</gene>
<evidence type="ECO:0000313" key="3">
    <source>
        <dbReference type="RefSeq" id="XP_055892922.1"/>
    </source>
</evidence>
<keyword evidence="2" id="KW-1185">Reference proteome</keyword>
<feature type="chain" id="PRO_5040811341" evidence="1">
    <location>
        <begin position="21"/>
        <end position="234"/>
    </location>
</feature>
<dbReference type="CDD" id="cd00117">
    <property type="entry name" value="TFP"/>
    <property type="match status" value="1"/>
</dbReference>
<dbReference type="AlphaFoldDB" id="A0A9W3B0B9"/>
<dbReference type="GeneID" id="106073187"/>
<dbReference type="Proteomes" id="UP001165740">
    <property type="component" value="Chromosome 7"/>
</dbReference>
<sequence>MFPFKIFVFISVLTLTTVNGLINCPVCSDPFDPNSCTGVQHCSNANHDICELHIHLAESNRLSYSCQTSNQCINRESHPCSINTNEMCTYCCTGPHACEVERRNLFSTIFTTRHPTNAPNVHSTQPHTTVSKCIVCDTEPCDVSGLPYLSPIQCSHTHPYCVSKYEQDAHGHKVQKGCATEEFCRTYWWDLTSQNTQCMSTSFPNLPSLDCTFCCHGDGCNKPNRPAHNTLVQF</sequence>
<protein>
    <submittedName>
        <fullName evidence="3">Uncharacterized protein LOC106073187</fullName>
    </submittedName>
</protein>
<proteinExistence type="predicted"/>